<dbReference type="AlphaFoldDB" id="A0A9E7HKZ4"/>
<name>A0A9E7HKZ4_9LILI</name>
<dbReference type="Proteomes" id="UP001055439">
    <property type="component" value="Chromosome 8"/>
</dbReference>
<dbReference type="EMBL" id="CP097510">
    <property type="protein sequence ID" value="URE32057.1"/>
    <property type="molecule type" value="Genomic_DNA"/>
</dbReference>
<sequence>MIPLVFASRQGNIRQPVLRISSRGCLQMSCMLGEESRLSILIIIIEFLFSCQSMSFPSYS</sequence>
<accession>A0A9E7HKZ4</accession>
<keyword evidence="2" id="KW-1185">Reference proteome</keyword>
<reference evidence="1" key="1">
    <citation type="submission" date="2022-05" db="EMBL/GenBank/DDBJ databases">
        <title>The Musa troglodytarum L. genome provides insights into the mechanism of non-climacteric behaviour and enrichment of carotenoids.</title>
        <authorList>
            <person name="Wang J."/>
        </authorList>
    </citation>
    <scope>NUCLEOTIDE SEQUENCE</scope>
    <source>
        <tissue evidence="1">Leaf</tissue>
    </source>
</reference>
<evidence type="ECO:0000313" key="1">
    <source>
        <dbReference type="EMBL" id="URE32057.1"/>
    </source>
</evidence>
<gene>
    <name evidence="1" type="ORF">MUK42_16941</name>
</gene>
<protein>
    <submittedName>
        <fullName evidence="1">Uncharacterized protein</fullName>
    </submittedName>
</protein>
<organism evidence="1 2">
    <name type="scientific">Musa troglodytarum</name>
    <name type="common">fe'i banana</name>
    <dbReference type="NCBI Taxonomy" id="320322"/>
    <lineage>
        <taxon>Eukaryota</taxon>
        <taxon>Viridiplantae</taxon>
        <taxon>Streptophyta</taxon>
        <taxon>Embryophyta</taxon>
        <taxon>Tracheophyta</taxon>
        <taxon>Spermatophyta</taxon>
        <taxon>Magnoliopsida</taxon>
        <taxon>Liliopsida</taxon>
        <taxon>Zingiberales</taxon>
        <taxon>Musaceae</taxon>
        <taxon>Musa</taxon>
    </lineage>
</organism>
<proteinExistence type="predicted"/>
<evidence type="ECO:0000313" key="2">
    <source>
        <dbReference type="Proteomes" id="UP001055439"/>
    </source>
</evidence>